<dbReference type="PANTHER" id="PTHR43877">
    <property type="entry name" value="AMINOALKYLPHOSPHONATE N-ACETYLTRANSFERASE-RELATED-RELATED"/>
    <property type="match status" value="1"/>
</dbReference>
<dbReference type="CDD" id="cd04301">
    <property type="entry name" value="NAT_SF"/>
    <property type="match status" value="1"/>
</dbReference>
<dbReference type="PANTHER" id="PTHR43877:SF2">
    <property type="entry name" value="AMINOALKYLPHOSPHONATE N-ACETYLTRANSFERASE-RELATED"/>
    <property type="match status" value="1"/>
</dbReference>
<evidence type="ECO:0000313" key="4">
    <source>
        <dbReference type="EMBL" id="TXS95701.1"/>
    </source>
</evidence>
<evidence type="ECO:0000256" key="1">
    <source>
        <dbReference type="ARBA" id="ARBA00022679"/>
    </source>
</evidence>
<protein>
    <submittedName>
        <fullName evidence="4">GNAT family N-acetyltransferase</fullName>
    </submittedName>
</protein>
<dbReference type="InterPro" id="IPR050832">
    <property type="entry name" value="Bact_Acetyltransf"/>
</dbReference>
<dbReference type="Gene3D" id="3.90.70.10">
    <property type="entry name" value="Cysteine proteinases"/>
    <property type="match status" value="1"/>
</dbReference>
<dbReference type="SUPFAM" id="SSF55729">
    <property type="entry name" value="Acyl-CoA N-acyltransferases (Nat)"/>
    <property type="match status" value="1"/>
</dbReference>
<keyword evidence="1 4" id="KW-0808">Transferase</keyword>
<evidence type="ECO:0000259" key="3">
    <source>
        <dbReference type="PROSITE" id="PS51186"/>
    </source>
</evidence>
<comment type="caution">
    <text evidence="4">The sequence shown here is derived from an EMBL/GenBank/DDBJ whole genome shotgun (WGS) entry which is preliminary data.</text>
</comment>
<dbReference type="RefSeq" id="WP_148067649.1">
    <property type="nucleotide sequence ID" value="NZ_VRZA01000002.1"/>
</dbReference>
<dbReference type="InterPro" id="IPR000182">
    <property type="entry name" value="GNAT_dom"/>
</dbReference>
<reference evidence="4 5" key="1">
    <citation type="submission" date="2019-08" db="EMBL/GenBank/DDBJ databases">
        <title>Parahaliea maris sp. nov., isolated from the surface seawater.</title>
        <authorList>
            <person name="Liu Y."/>
        </authorList>
    </citation>
    <scope>NUCLEOTIDE SEQUENCE [LARGE SCALE GENOMIC DNA]</scope>
    <source>
        <strain evidence="4 5">HSLHS9</strain>
    </source>
</reference>
<dbReference type="Proteomes" id="UP000321039">
    <property type="component" value="Unassembled WGS sequence"/>
</dbReference>
<dbReference type="Pfam" id="PF11814">
    <property type="entry name" value="DUF3335"/>
    <property type="match status" value="1"/>
</dbReference>
<sequence>MQIRSPHDSDLPALLALEQASFRNDRISRRSFRRWLRHRDCVFRVAVDGDTLLGYALVTLRRGTRLARLYSLAVDAAARGRGIAEALLGRVEQGAREAGALYLRLEVAEGNVAAISLYEKLGYLRFGLYEDYYEDHASALRMEKRIRPYTPSGDSRSLPWLPQTTAFTCGPASLMMAMAGLPGHYQPSPEEEIALWREATTVFMTSGHGGCHPLGLALAAHRRGFATEVWVNNEGPLFLEGVRDENKKRVMRIAHQGFVDECAASGITTHYSDIDQQQLTDRFSAGANILILISTYRMDSMKAPHWVTLSGFDDDCLYVHDPDMGNTSPHQGPDTARNPLDCQHLPIAREDFAAMSRFGSKRLRAVVVVAADRPPELD</sequence>
<name>A0A5C9A8Z5_9GAMM</name>
<dbReference type="Gene3D" id="3.40.630.30">
    <property type="match status" value="1"/>
</dbReference>
<proteinExistence type="predicted"/>
<dbReference type="InterPro" id="IPR016181">
    <property type="entry name" value="Acyl_CoA_acyltransferase"/>
</dbReference>
<keyword evidence="5" id="KW-1185">Reference proteome</keyword>
<dbReference type="PROSITE" id="PS51186">
    <property type="entry name" value="GNAT"/>
    <property type="match status" value="1"/>
</dbReference>
<dbReference type="GO" id="GO:0016747">
    <property type="term" value="F:acyltransferase activity, transferring groups other than amino-acyl groups"/>
    <property type="evidence" value="ECO:0007669"/>
    <property type="project" value="InterPro"/>
</dbReference>
<evidence type="ECO:0000256" key="2">
    <source>
        <dbReference type="ARBA" id="ARBA00023315"/>
    </source>
</evidence>
<dbReference type="AlphaFoldDB" id="A0A5C9A8Z5"/>
<gene>
    <name evidence="4" type="ORF">FV139_07475</name>
</gene>
<organism evidence="4 5">
    <name type="scientific">Parahaliea maris</name>
    <dbReference type="NCBI Taxonomy" id="2716870"/>
    <lineage>
        <taxon>Bacteria</taxon>
        <taxon>Pseudomonadati</taxon>
        <taxon>Pseudomonadota</taxon>
        <taxon>Gammaproteobacteria</taxon>
        <taxon>Cellvibrionales</taxon>
        <taxon>Halieaceae</taxon>
        <taxon>Parahaliea</taxon>
    </lineage>
</organism>
<dbReference type="EMBL" id="VRZA01000002">
    <property type="protein sequence ID" value="TXS95701.1"/>
    <property type="molecule type" value="Genomic_DNA"/>
</dbReference>
<evidence type="ECO:0000313" key="5">
    <source>
        <dbReference type="Proteomes" id="UP000321039"/>
    </source>
</evidence>
<dbReference type="Pfam" id="PF00583">
    <property type="entry name" value="Acetyltransf_1"/>
    <property type="match status" value="1"/>
</dbReference>
<accession>A0A5C9A8Z5</accession>
<feature type="domain" description="N-acetyltransferase" evidence="3">
    <location>
        <begin position="1"/>
        <end position="147"/>
    </location>
</feature>
<dbReference type="InterPro" id="IPR021770">
    <property type="entry name" value="DUF3335"/>
</dbReference>
<keyword evidence="2" id="KW-0012">Acyltransferase</keyword>